<evidence type="ECO:0000256" key="4">
    <source>
        <dbReference type="ARBA" id="ARBA00023157"/>
    </source>
</evidence>
<evidence type="ECO:0000313" key="7">
    <source>
        <dbReference type="Proteomes" id="UP000008143"/>
    </source>
</evidence>
<keyword evidence="7" id="KW-1185">Reference proteome</keyword>
<dbReference type="PROSITE" id="PS00282">
    <property type="entry name" value="KAZAL_1"/>
    <property type="match status" value="1"/>
</dbReference>
<keyword evidence="3" id="KW-0646">Protease inhibitor</keyword>
<gene>
    <name evidence="8 9" type="primary">LOC100494767</name>
</gene>
<reference evidence="8" key="1">
    <citation type="submission" date="2025-08" db="UniProtKB">
        <authorList>
            <consortium name="RefSeq"/>
        </authorList>
    </citation>
    <scope>IDENTIFICATION</scope>
    <source>
        <strain evidence="8">Nigerian</strain>
        <tissue evidence="8">Liver and blood</tissue>
    </source>
</reference>
<dbReference type="AlphaFoldDB" id="A0A8J0QW91"/>
<dbReference type="Gene3D" id="3.30.60.30">
    <property type="match status" value="1"/>
</dbReference>
<evidence type="ECO:0000313" key="9">
    <source>
        <dbReference type="Xenbase" id="XB-GENE-29082355"/>
    </source>
</evidence>
<dbReference type="GO" id="GO:0005576">
    <property type="term" value="C:extracellular region"/>
    <property type="evidence" value="ECO:0007669"/>
    <property type="project" value="UniProtKB-SubCell"/>
</dbReference>
<comment type="subcellular location">
    <subcellularLocation>
        <location evidence="1">Secreted</location>
    </subcellularLocation>
</comment>
<feature type="domain" description="Kazal-like" evidence="6">
    <location>
        <begin position="24"/>
        <end position="80"/>
    </location>
</feature>
<protein>
    <submittedName>
        <fullName evidence="8">Ovomucoid</fullName>
    </submittedName>
</protein>
<accession>A0A8J0QW91</accession>
<dbReference type="RefSeq" id="XP_002939856.2">
    <property type="nucleotide sequence ID" value="XM_002939810.3"/>
</dbReference>
<dbReference type="InterPro" id="IPR002350">
    <property type="entry name" value="Kazal_dom"/>
</dbReference>
<keyword evidence="5" id="KW-0732">Signal</keyword>
<dbReference type="PROSITE" id="PS51465">
    <property type="entry name" value="KAZAL_2"/>
    <property type="match status" value="1"/>
</dbReference>
<dbReference type="InterPro" id="IPR036058">
    <property type="entry name" value="Kazal_dom_sf"/>
</dbReference>
<dbReference type="PANTHER" id="PTHR21312">
    <property type="entry name" value="SERINE PROTEASE INHIBITOR"/>
    <property type="match status" value="1"/>
</dbReference>
<keyword evidence="4" id="KW-1015">Disulfide bond</keyword>
<dbReference type="PANTHER" id="PTHR21312:SF28">
    <property type="entry name" value="OVOINHIBITOR-RELATED"/>
    <property type="match status" value="1"/>
</dbReference>
<dbReference type="Proteomes" id="UP000008143">
    <property type="component" value="Chromosome 3"/>
</dbReference>
<dbReference type="SUPFAM" id="SSF100895">
    <property type="entry name" value="Kazal-type serine protease inhibitors"/>
    <property type="match status" value="1"/>
</dbReference>
<evidence type="ECO:0000256" key="2">
    <source>
        <dbReference type="ARBA" id="ARBA00022525"/>
    </source>
</evidence>
<evidence type="ECO:0000313" key="8">
    <source>
        <dbReference type="RefSeq" id="XP_002939856.2"/>
    </source>
</evidence>
<dbReference type="GeneID" id="100494767"/>
<dbReference type="KEGG" id="xtr:100494767"/>
<dbReference type="Xenbase" id="XB-GENE-29082355">
    <property type="gene designation" value="LOC100494767"/>
</dbReference>
<dbReference type="OrthoDB" id="126772at2759"/>
<dbReference type="AGR" id="Xenbase:XB-GENE-29082355"/>
<dbReference type="Pfam" id="PF00050">
    <property type="entry name" value="Kazal_1"/>
    <property type="match status" value="1"/>
</dbReference>
<sequence>MKTALIFLLYSSAFLCIMGLPAVFPDMEYCSAYAEHRTCTKIYSPVCGTNRITYPNMCRFCLDSMMKNYRFKLDHEGRCR</sequence>
<evidence type="ECO:0000256" key="3">
    <source>
        <dbReference type="ARBA" id="ARBA00022690"/>
    </source>
</evidence>
<dbReference type="GO" id="GO:0030414">
    <property type="term" value="F:peptidase inhibitor activity"/>
    <property type="evidence" value="ECO:0007669"/>
    <property type="project" value="UniProtKB-KW"/>
</dbReference>
<evidence type="ECO:0000259" key="6">
    <source>
        <dbReference type="PROSITE" id="PS51465"/>
    </source>
</evidence>
<organism evidence="7 8">
    <name type="scientific">Xenopus tropicalis</name>
    <name type="common">Western clawed frog</name>
    <name type="synonym">Silurana tropicalis</name>
    <dbReference type="NCBI Taxonomy" id="8364"/>
    <lineage>
        <taxon>Eukaryota</taxon>
        <taxon>Metazoa</taxon>
        <taxon>Chordata</taxon>
        <taxon>Craniata</taxon>
        <taxon>Vertebrata</taxon>
        <taxon>Euteleostomi</taxon>
        <taxon>Amphibia</taxon>
        <taxon>Batrachia</taxon>
        <taxon>Anura</taxon>
        <taxon>Pipoidea</taxon>
        <taxon>Pipidae</taxon>
        <taxon>Xenopodinae</taxon>
        <taxon>Xenopus</taxon>
        <taxon>Silurana</taxon>
    </lineage>
</organism>
<evidence type="ECO:0000256" key="1">
    <source>
        <dbReference type="ARBA" id="ARBA00004613"/>
    </source>
</evidence>
<feature type="chain" id="PRO_5035298155" evidence="5">
    <location>
        <begin position="20"/>
        <end position="80"/>
    </location>
</feature>
<name>A0A8J0QW91_XENTR</name>
<evidence type="ECO:0000256" key="5">
    <source>
        <dbReference type="SAM" id="SignalP"/>
    </source>
</evidence>
<keyword evidence="2" id="KW-0964">Secreted</keyword>
<dbReference type="OMA" id="MEYCSAY"/>
<proteinExistence type="predicted"/>
<dbReference type="SMART" id="SM00280">
    <property type="entry name" value="KAZAL"/>
    <property type="match status" value="1"/>
</dbReference>
<feature type="signal peptide" evidence="5">
    <location>
        <begin position="1"/>
        <end position="19"/>
    </location>
</feature>